<dbReference type="InterPro" id="IPR011012">
    <property type="entry name" value="Longin-like_dom_sf"/>
</dbReference>
<dbReference type="PANTHER" id="PTHR12403">
    <property type="entry name" value="TRAFFICKING PROTEIN PARTICLE COMPLEX SUBUNIT 2"/>
    <property type="match status" value="1"/>
</dbReference>
<keyword evidence="2" id="KW-1185">Reference proteome</keyword>
<dbReference type="Proteomes" id="UP000016088">
    <property type="component" value="Unassembled WGS sequence"/>
</dbReference>
<name>S9PXY0_SCHOY</name>
<dbReference type="eggNOG" id="KOG3444">
    <property type="taxonomic scope" value="Eukaryota"/>
</dbReference>
<evidence type="ECO:0000313" key="1">
    <source>
        <dbReference type="EMBL" id="EPX73936.1"/>
    </source>
</evidence>
<dbReference type="RefSeq" id="XP_013017095.1">
    <property type="nucleotide sequence ID" value="XM_013161641.1"/>
</dbReference>
<sequence length="148" mass="17098">MAKPRLVFLAIAGPRNEQLYLEVFDSLEKTLLSKYQYLSELSLDVIQDLVQDPERSSNDCFLGLLGVEEDISTYAFCSNTNVKFILAVRSSDFLVRESEIRQLLRRIYTVHTHAVCNPFSLELSTDTLKQSLYFNETLQQLSLDWNDH</sequence>
<dbReference type="GO" id="GO:0005737">
    <property type="term" value="C:cytoplasm"/>
    <property type="evidence" value="ECO:0007669"/>
    <property type="project" value="GOC"/>
</dbReference>
<dbReference type="EMBL" id="KE503206">
    <property type="protein sequence ID" value="EPX73936.1"/>
    <property type="molecule type" value="Genomic_DNA"/>
</dbReference>
<dbReference type="VEuPathDB" id="FungiDB:SOCG_03153"/>
<dbReference type="HOGENOM" id="CLU_085828_2_3_1"/>
<dbReference type="AlphaFoldDB" id="S9PXY0"/>
<evidence type="ECO:0000313" key="2">
    <source>
        <dbReference type="Proteomes" id="UP000016088"/>
    </source>
</evidence>
<dbReference type="Pfam" id="PF04628">
    <property type="entry name" value="Sedlin_N"/>
    <property type="match status" value="1"/>
</dbReference>
<dbReference type="GO" id="GO:0006888">
    <property type="term" value="P:endoplasmic reticulum to Golgi vesicle-mediated transport"/>
    <property type="evidence" value="ECO:0007669"/>
    <property type="project" value="InterPro"/>
</dbReference>
<dbReference type="Gene3D" id="3.30.450.70">
    <property type="match status" value="1"/>
</dbReference>
<dbReference type="GeneID" id="25032125"/>
<dbReference type="SUPFAM" id="SSF64356">
    <property type="entry name" value="SNARE-like"/>
    <property type="match status" value="1"/>
</dbReference>
<organism evidence="1 2">
    <name type="scientific">Schizosaccharomyces octosporus (strain yFS286)</name>
    <name type="common">Fission yeast</name>
    <name type="synonym">Octosporomyces octosporus</name>
    <dbReference type="NCBI Taxonomy" id="483514"/>
    <lineage>
        <taxon>Eukaryota</taxon>
        <taxon>Fungi</taxon>
        <taxon>Dikarya</taxon>
        <taxon>Ascomycota</taxon>
        <taxon>Taphrinomycotina</taxon>
        <taxon>Schizosaccharomycetes</taxon>
        <taxon>Schizosaccharomycetales</taxon>
        <taxon>Schizosaccharomycetaceae</taxon>
        <taxon>Schizosaccharomyces</taxon>
    </lineage>
</organism>
<reference evidence="1 2" key="1">
    <citation type="journal article" date="2011" name="Science">
        <title>Comparative functional genomics of the fission yeasts.</title>
        <authorList>
            <person name="Rhind N."/>
            <person name="Chen Z."/>
            <person name="Yassour M."/>
            <person name="Thompson D.A."/>
            <person name="Haas B.J."/>
            <person name="Habib N."/>
            <person name="Wapinski I."/>
            <person name="Roy S."/>
            <person name="Lin M.F."/>
            <person name="Heiman D.I."/>
            <person name="Young S.K."/>
            <person name="Furuya K."/>
            <person name="Guo Y."/>
            <person name="Pidoux A."/>
            <person name="Chen H.M."/>
            <person name="Robbertse B."/>
            <person name="Goldberg J.M."/>
            <person name="Aoki K."/>
            <person name="Bayne E.H."/>
            <person name="Berlin A.M."/>
            <person name="Desjardins C.A."/>
            <person name="Dobbs E."/>
            <person name="Dukaj L."/>
            <person name="Fan L."/>
            <person name="FitzGerald M.G."/>
            <person name="French C."/>
            <person name="Gujja S."/>
            <person name="Hansen K."/>
            <person name="Keifenheim D."/>
            <person name="Levin J.Z."/>
            <person name="Mosher R.A."/>
            <person name="Mueller C.A."/>
            <person name="Pfiffner J."/>
            <person name="Priest M."/>
            <person name="Russ C."/>
            <person name="Smialowska A."/>
            <person name="Swoboda P."/>
            <person name="Sykes S.M."/>
            <person name="Vaughn M."/>
            <person name="Vengrova S."/>
            <person name="Yoder R."/>
            <person name="Zeng Q."/>
            <person name="Allshire R."/>
            <person name="Baulcombe D."/>
            <person name="Birren B.W."/>
            <person name="Brown W."/>
            <person name="Ekwall K."/>
            <person name="Kellis M."/>
            <person name="Leatherwood J."/>
            <person name="Levin H."/>
            <person name="Margalit H."/>
            <person name="Martienssen R."/>
            <person name="Nieduszynski C.A."/>
            <person name="Spatafora J.W."/>
            <person name="Friedman N."/>
            <person name="Dalgaard J.Z."/>
            <person name="Baumann P."/>
            <person name="Niki H."/>
            <person name="Regev A."/>
            <person name="Nusbaum C."/>
        </authorList>
    </citation>
    <scope>NUCLEOTIDE SEQUENCE [LARGE SCALE GENOMIC DNA]</scope>
    <source>
        <strain evidence="2">yFS286</strain>
    </source>
</reference>
<dbReference type="OMA" id="DISAYGY"/>
<accession>S9PXY0</accession>
<dbReference type="InterPro" id="IPR006722">
    <property type="entry name" value="Sedlin"/>
</dbReference>
<dbReference type="OrthoDB" id="18320at2759"/>
<protein>
    <submittedName>
        <fullName evidence="1">TRAPP complex subunit 2-like protein</fullName>
    </submittedName>
</protein>
<proteinExistence type="predicted"/>
<gene>
    <name evidence="1" type="ORF">SOCG_03153</name>
</gene>